<dbReference type="OrthoDB" id="10302907at2759"/>
<reference evidence="2" key="1">
    <citation type="submission" date="2022-07" db="EMBL/GenBank/DDBJ databases">
        <title>Phylogenomic reconstructions and comparative analyses of Kickxellomycotina fungi.</title>
        <authorList>
            <person name="Reynolds N.K."/>
            <person name="Stajich J.E."/>
            <person name="Barry K."/>
            <person name="Grigoriev I.V."/>
            <person name="Crous P."/>
            <person name="Smith M.E."/>
        </authorList>
    </citation>
    <scope>NUCLEOTIDE SEQUENCE</scope>
    <source>
        <strain evidence="2">RSA 1196</strain>
    </source>
</reference>
<dbReference type="Proteomes" id="UP001150925">
    <property type="component" value="Unassembled WGS sequence"/>
</dbReference>
<dbReference type="AlphaFoldDB" id="A0A9W8E8J1"/>
<organism evidence="2 3">
    <name type="scientific">Dispira parvispora</name>
    <dbReference type="NCBI Taxonomy" id="1520584"/>
    <lineage>
        <taxon>Eukaryota</taxon>
        <taxon>Fungi</taxon>
        <taxon>Fungi incertae sedis</taxon>
        <taxon>Zoopagomycota</taxon>
        <taxon>Kickxellomycotina</taxon>
        <taxon>Dimargaritomycetes</taxon>
        <taxon>Dimargaritales</taxon>
        <taxon>Dimargaritaceae</taxon>
        <taxon>Dispira</taxon>
    </lineage>
</organism>
<gene>
    <name evidence="2" type="ORF">IWQ62_001439</name>
</gene>
<evidence type="ECO:0000313" key="2">
    <source>
        <dbReference type="EMBL" id="KAJ1968114.1"/>
    </source>
</evidence>
<proteinExistence type="predicted"/>
<protein>
    <submittedName>
        <fullName evidence="2">Uncharacterized protein</fullName>
    </submittedName>
</protein>
<evidence type="ECO:0000313" key="3">
    <source>
        <dbReference type="Proteomes" id="UP001150925"/>
    </source>
</evidence>
<sequence length="263" mass="28476">MTPSQGTLLLGYLRSPIELVPKDEPATTSTVTALEIPDVVSVLGVLPESTLPLRTSVRRYWIRPRPEVGVGETLIASLLSVLRESSTLAVVALGQEQCGYVTAAYAEGDRIALLLHTLPYRTSLGDAMEYLQPVTRPMGSSAQDDPLRAHLLVHPDDALDEVARLLNDLPASVNTLDACLAVVSGVVAVHHYGQLVGAIHQQIQDKQKSIPTMSPLYQTLDRQRTQFLSNCGEFAHEIRAETNSQANTPNPAPSRVSLSSLLN</sequence>
<keyword evidence="3" id="KW-1185">Reference proteome</keyword>
<feature type="region of interest" description="Disordered" evidence="1">
    <location>
        <begin position="243"/>
        <end position="263"/>
    </location>
</feature>
<accession>A0A9W8E8J1</accession>
<dbReference type="EMBL" id="JANBPY010000229">
    <property type="protein sequence ID" value="KAJ1968114.1"/>
    <property type="molecule type" value="Genomic_DNA"/>
</dbReference>
<comment type="caution">
    <text evidence="2">The sequence shown here is derived from an EMBL/GenBank/DDBJ whole genome shotgun (WGS) entry which is preliminary data.</text>
</comment>
<evidence type="ECO:0000256" key="1">
    <source>
        <dbReference type="SAM" id="MobiDB-lite"/>
    </source>
</evidence>
<name>A0A9W8E8J1_9FUNG</name>